<reference evidence="6 7" key="1">
    <citation type="submission" date="2018-06" db="EMBL/GenBank/DDBJ databases">
        <title>Whole genome sequencing of Candida tropicalis (genome annotated by CSBL at Korea University).</title>
        <authorList>
            <person name="Ahn J."/>
        </authorList>
    </citation>
    <scope>NUCLEOTIDE SEQUENCE [LARGE SCALE GENOMIC DNA]</scope>
    <source>
        <strain evidence="6 7">ATCC 20962</strain>
    </source>
</reference>
<keyword evidence="7" id="KW-1185">Reference proteome</keyword>
<proteinExistence type="inferred from homology"/>
<dbReference type="PROSITE" id="PS00671">
    <property type="entry name" value="D_2_HYDROXYACID_DH_3"/>
    <property type="match status" value="1"/>
</dbReference>
<dbReference type="PANTHER" id="PTHR10996:SF257">
    <property type="entry name" value="GLYOXYLATE REDUCTASE 1"/>
    <property type="match status" value="1"/>
</dbReference>
<dbReference type="FunFam" id="3.40.50.720:FF:000026">
    <property type="entry name" value="Glyoxylate/hydroxypyruvate reductase B"/>
    <property type="match status" value="1"/>
</dbReference>
<comment type="caution">
    <text evidence="6">The sequence shown here is derived from an EMBL/GenBank/DDBJ whole genome shotgun (WGS) entry which is preliminary data.</text>
</comment>
<comment type="similarity">
    <text evidence="1 3">Belongs to the D-isomer specific 2-hydroxyacid dehydrogenase family.</text>
</comment>
<dbReference type="GO" id="GO:0030267">
    <property type="term" value="F:glyoxylate reductase (NADPH) activity"/>
    <property type="evidence" value="ECO:0007669"/>
    <property type="project" value="TreeGrafter"/>
</dbReference>
<dbReference type="PROSITE" id="PS00065">
    <property type="entry name" value="D_2_HYDROXYACID_DH_1"/>
    <property type="match status" value="1"/>
</dbReference>
<feature type="domain" description="D-isomer specific 2-hydroxyacid dehydrogenase NAD-binding" evidence="5">
    <location>
        <begin position="123"/>
        <end position="300"/>
    </location>
</feature>
<dbReference type="STRING" id="5486.A0A367XMU7"/>
<evidence type="ECO:0000256" key="2">
    <source>
        <dbReference type="ARBA" id="ARBA00023002"/>
    </source>
</evidence>
<dbReference type="SUPFAM" id="SSF51735">
    <property type="entry name" value="NAD(P)-binding Rossmann-fold domains"/>
    <property type="match status" value="1"/>
</dbReference>
<dbReference type="GO" id="GO:0016618">
    <property type="term" value="F:hydroxypyruvate reductase [NAD(P)H] activity"/>
    <property type="evidence" value="ECO:0007669"/>
    <property type="project" value="TreeGrafter"/>
</dbReference>
<dbReference type="InterPro" id="IPR029753">
    <property type="entry name" value="D-isomer_DH_CS"/>
</dbReference>
<sequence>MTSAVRPKVLRLGKIDFAQAKWDEVAKIADVIDCESQNREEFIKDLQGKYKDITNIARTYASVEQTGRFDAELAQHMPETLKSVSHNGAGYDQIDVQPFTDRGIQVSNVTVPVEGPTAVTAVYLVLTCLRNYQVGHQILVNGGWDAKKCGGAKLGHSPEGKVVGILGMGGIGRAIRDRLKPFGFSKILYHNRKPLDKELEVGAEYVSKEELFKQADVICISVPLNSHTRHSINREAIGQMKDGVIIVNTARGAVVDEKVIPELVKSGKIGAFGADVFENEPEVSPELYELPNVVSLPHMGTHTIEACREMEEWVAENVESYIQTGKVKTIVPEQQGVF</sequence>
<dbReference type="AlphaFoldDB" id="A0A367XMU7"/>
<feature type="domain" description="D-isomer specific 2-hydroxyacid dehydrogenase catalytic" evidence="4">
    <location>
        <begin position="63"/>
        <end position="331"/>
    </location>
</feature>
<name>A0A367XMU7_9ASCO</name>
<dbReference type="CDD" id="cd12168">
    <property type="entry name" value="Mand_dh_like"/>
    <property type="match status" value="1"/>
</dbReference>
<dbReference type="InterPro" id="IPR006139">
    <property type="entry name" value="D-isomer_2_OHA_DH_cat_dom"/>
</dbReference>
<dbReference type="EMBL" id="QLNQ01000030">
    <property type="protein sequence ID" value="RCK54966.1"/>
    <property type="molecule type" value="Genomic_DNA"/>
</dbReference>
<dbReference type="OrthoDB" id="9991913at2759"/>
<keyword evidence="2 3" id="KW-0560">Oxidoreductase</keyword>
<dbReference type="Proteomes" id="UP000253472">
    <property type="component" value="Unassembled WGS sequence"/>
</dbReference>
<evidence type="ECO:0000313" key="7">
    <source>
        <dbReference type="Proteomes" id="UP000253472"/>
    </source>
</evidence>
<dbReference type="InterPro" id="IPR036291">
    <property type="entry name" value="NAD(P)-bd_dom_sf"/>
</dbReference>
<evidence type="ECO:0000256" key="1">
    <source>
        <dbReference type="ARBA" id="ARBA00005854"/>
    </source>
</evidence>
<protein>
    <submittedName>
        <fullName evidence="6">Glyoxylate reductase 1</fullName>
    </submittedName>
</protein>
<accession>A0A367XMU7</accession>
<dbReference type="SUPFAM" id="SSF52283">
    <property type="entry name" value="Formate/glycerate dehydrogenase catalytic domain-like"/>
    <property type="match status" value="1"/>
</dbReference>
<dbReference type="PANTHER" id="PTHR10996">
    <property type="entry name" value="2-HYDROXYACID DEHYDROGENASE-RELATED"/>
    <property type="match status" value="1"/>
</dbReference>
<dbReference type="Pfam" id="PF02826">
    <property type="entry name" value="2-Hacid_dh_C"/>
    <property type="match status" value="1"/>
</dbReference>
<dbReference type="Gene3D" id="3.40.50.720">
    <property type="entry name" value="NAD(P)-binding Rossmann-like Domain"/>
    <property type="match status" value="2"/>
</dbReference>
<evidence type="ECO:0000313" key="6">
    <source>
        <dbReference type="EMBL" id="RCK54966.1"/>
    </source>
</evidence>
<dbReference type="InterPro" id="IPR029752">
    <property type="entry name" value="D-isomer_DH_CS1"/>
</dbReference>
<dbReference type="GO" id="GO:0005829">
    <property type="term" value="C:cytosol"/>
    <property type="evidence" value="ECO:0007669"/>
    <property type="project" value="TreeGrafter"/>
</dbReference>
<dbReference type="Pfam" id="PF00389">
    <property type="entry name" value="2-Hacid_dh"/>
    <property type="match status" value="1"/>
</dbReference>
<gene>
    <name evidence="6" type="primary">GOR1_1</name>
    <name evidence="6" type="ORF">Cantr_04327</name>
</gene>
<evidence type="ECO:0000256" key="3">
    <source>
        <dbReference type="RuleBase" id="RU003719"/>
    </source>
</evidence>
<organism evidence="6 7">
    <name type="scientific">Candida viswanathii</name>
    <dbReference type="NCBI Taxonomy" id="5486"/>
    <lineage>
        <taxon>Eukaryota</taxon>
        <taxon>Fungi</taxon>
        <taxon>Dikarya</taxon>
        <taxon>Ascomycota</taxon>
        <taxon>Saccharomycotina</taxon>
        <taxon>Pichiomycetes</taxon>
        <taxon>Debaryomycetaceae</taxon>
        <taxon>Candida/Lodderomyces clade</taxon>
        <taxon>Candida</taxon>
    </lineage>
</organism>
<evidence type="ECO:0000259" key="5">
    <source>
        <dbReference type="Pfam" id="PF02826"/>
    </source>
</evidence>
<dbReference type="GO" id="GO:0051287">
    <property type="term" value="F:NAD binding"/>
    <property type="evidence" value="ECO:0007669"/>
    <property type="project" value="InterPro"/>
</dbReference>
<evidence type="ECO:0000259" key="4">
    <source>
        <dbReference type="Pfam" id="PF00389"/>
    </source>
</evidence>
<dbReference type="InterPro" id="IPR050223">
    <property type="entry name" value="D-isomer_2-hydroxyacid_DH"/>
</dbReference>
<dbReference type="InterPro" id="IPR006140">
    <property type="entry name" value="D-isomer_DH_NAD-bd"/>
</dbReference>